<dbReference type="Pfam" id="PF13360">
    <property type="entry name" value="PQQ_2"/>
    <property type="match status" value="1"/>
</dbReference>
<reference evidence="3" key="1">
    <citation type="submission" date="2018-05" db="EMBL/GenBank/DDBJ databases">
        <authorList>
            <person name="Lanie J.A."/>
            <person name="Ng W.-L."/>
            <person name="Kazmierczak K.M."/>
            <person name="Andrzejewski T.M."/>
            <person name="Davidsen T.M."/>
            <person name="Wayne K.J."/>
            <person name="Tettelin H."/>
            <person name="Glass J.I."/>
            <person name="Rusch D."/>
            <person name="Podicherti R."/>
            <person name="Tsui H.-C.T."/>
            <person name="Winkler M.E."/>
        </authorList>
    </citation>
    <scope>NUCLEOTIDE SEQUENCE</scope>
</reference>
<evidence type="ECO:0000313" key="3">
    <source>
        <dbReference type="EMBL" id="SVE13899.1"/>
    </source>
</evidence>
<dbReference type="Gene3D" id="2.130.10.10">
    <property type="entry name" value="YVTN repeat-like/Quinoprotein amine dehydrogenase"/>
    <property type="match status" value="1"/>
</dbReference>
<dbReference type="InterPro" id="IPR002372">
    <property type="entry name" value="PQQ_rpt_dom"/>
</dbReference>
<feature type="domain" description="Pyrrolo-quinoline quinone repeat" evidence="2">
    <location>
        <begin position="45"/>
        <end position="125"/>
    </location>
</feature>
<gene>
    <name evidence="3" type="ORF">METZ01_LOCUS466753</name>
</gene>
<feature type="region of interest" description="Disordered" evidence="1">
    <location>
        <begin position="129"/>
        <end position="151"/>
    </location>
</feature>
<dbReference type="SMART" id="SM00564">
    <property type="entry name" value="PQQ"/>
    <property type="match status" value="2"/>
</dbReference>
<feature type="region of interest" description="Disordered" evidence="1">
    <location>
        <begin position="25"/>
        <end position="45"/>
    </location>
</feature>
<organism evidence="3">
    <name type="scientific">marine metagenome</name>
    <dbReference type="NCBI Taxonomy" id="408172"/>
    <lineage>
        <taxon>unclassified sequences</taxon>
        <taxon>metagenomes</taxon>
        <taxon>ecological metagenomes</taxon>
    </lineage>
</organism>
<evidence type="ECO:0000256" key="1">
    <source>
        <dbReference type="SAM" id="MobiDB-lite"/>
    </source>
</evidence>
<dbReference type="InterPro" id="IPR052091">
    <property type="entry name" value="Beta-ala_Activ/Resist"/>
</dbReference>
<dbReference type="AlphaFoldDB" id="A0A383B291"/>
<sequence>MKPTFIALLALCLCLGGCGKKELGQPSSTNPEATKPEPTKAKTTAGVKLWEFETGGWVNSSPAIGSDGTVCVGSYDKKLYAINPKSGAKLWEFETGDRVSSSPAIGSDGTVYVGSEDKKLYAIKTDSKGLAKSPWPMRGQNARHTGRVMKK</sequence>
<dbReference type="InterPro" id="IPR015943">
    <property type="entry name" value="WD40/YVTN_repeat-like_dom_sf"/>
</dbReference>
<dbReference type="PANTHER" id="PTHR44394">
    <property type="entry name" value="BETA-ALANINE-ACTIVATING ENZYME"/>
    <property type="match status" value="1"/>
</dbReference>
<dbReference type="InterPro" id="IPR018391">
    <property type="entry name" value="PQQ_b-propeller_rpt"/>
</dbReference>
<dbReference type="SUPFAM" id="SSF50998">
    <property type="entry name" value="Quinoprotein alcohol dehydrogenase-like"/>
    <property type="match status" value="1"/>
</dbReference>
<evidence type="ECO:0000259" key="2">
    <source>
        <dbReference type="Pfam" id="PF13360"/>
    </source>
</evidence>
<dbReference type="PANTHER" id="PTHR44394:SF1">
    <property type="entry name" value="BETA-ALANINE-ACTIVATING ENZYME"/>
    <property type="match status" value="1"/>
</dbReference>
<dbReference type="EMBL" id="UINC01196754">
    <property type="protein sequence ID" value="SVE13899.1"/>
    <property type="molecule type" value="Genomic_DNA"/>
</dbReference>
<name>A0A383B291_9ZZZZ</name>
<protein>
    <recommendedName>
        <fullName evidence="2">Pyrrolo-quinoline quinone repeat domain-containing protein</fullName>
    </recommendedName>
</protein>
<dbReference type="GO" id="GO:0043041">
    <property type="term" value="P:amino acid activation for nonribosomal peptide biosynthetic process"/>
    <property type="evidence" value="ECO:0007669"/>
    <property type="project" value="TreeGrafter"/>
</dbReference>
<dbReference type="InterPro" id="IPR011047">
    <property type="entry name" value="Quinoprotein_ADH-like_sf"/>
</dbReference>
<accession>A0A383B291</accession>
<proteinExistence type="predicted"/>